<gene>
    <name evidence="1" type="ORF">KTS37_14385</name>
</gene>
<organism evidence="1 2">
    <name type="scientific">Haloarcula salina</name>
    <dbReference type="NCBI Taxonomy" id="1429914"/>
    <lineage>
        <taxon>Archaea</taxon>
        <taxon>Methanobacteriati</taxon>
        <taxon>Methanobacteriota</taxon>
        <taxon>Stenosarchaea group</taxon>
        <taxon>Halobacteria</taxon>
        <taxon>Halobacteriales</taxon>
        <taxon>Haloarculaceae</taxon>
        <taxon>Haloarcula</taxon>
    </lineage>
</organism>
<evidence type="ECO:0000313" key="1">
    <source>
        <dbReference type="EMBL" id="MBV0902979.1"/>
    </source>
</evidence>
<comment type="caution">
    <text evidence="1">The sequence shown here is derived from an EMBL/GenBank/DDBJ whole genome shotgun (WGS) entry which is preliminary data.</text>
</comment>
<protein>
    <submittedName>
        <fullName evidence="1">Uncharacterized protein</fullName>
    </submittedName>
</protein>
<accession>A0AA41KLK0</accession>
<dbReference type="AlphaFoldDB" id="A0AA41KLK0"/>
<dbReference type="Proteomes" id="UP001166304">
    <property type="component" value="Unassembled WGS sequence"/>
</dbReference>
<reference evidence="1" key="1">
    <citation type="submission" date="2021-06" db="EMBL/GenBank/DDBJ databases">
        <title>New haloarchaea isolates fom saline soil.</title>
        <authorList>
            <person name="Duran-Viseras A."/>
            <person name="Sanchez-Porro C.S."/>
            <person name="Ventosa A."/>
        </authorList>
    </citation>
    <scope>NUCLEOTIDE SEQUENCE</scope>
    <source>
        <strain evidence="1">JCM 18369</strain>
    </source>
</reference>
<proteinExistence type="predicted"/>
<sequence>MLDALFAFVNRRYRRGVILLAAAAVSYRVPKFGLVVSTALRGHQYLSGSQSN</sequence>
<keyword evidence="2" id="KW-1185">Reference proteome</keyword>
<evidence type="ECO:0000313" key="2">
    <source>
        <dbReference type="Proteomes" id="UP001166304"/>
    </source>
</evidence>
<name>A0AA41KLK0_9EURY</name>
<dbReference type="EMBL" id="JAHQXE010000004">
    <property type="protein sequence ID" value="MBV0902979.1"/>
    <property type="molecule type" value="Genomic_DNA"/>
</dbReference>